<reference evidence="5 6" key="1">
    <citation type="journal article" date="2018" name="Sci. Rep.">
        <title>Genomic signatures of local adaptation to the degree of environmental predictability in rotifers.</title>
        <authorList>
            <person name="Franch-Gras L."/>
            <person name="Hahn C."/>
            <person name="Garcia-Roger E.M."/>
            <person name="Carmona M.J."/>
            <person name="Serra M."/>
            <person name="Gomez A."/>
        </authorList>
    </citation>
    <scope>NUCLEOTIDE SEQUENCE [LARGE SCALE GENOMIC DNA]</scope>
    <source>
        <strain evidence="5">HYR1</strain>
    </source>
</reference>
<evidence type="ECO:0000256" key="4">
    <source>
        <dbReference type="RuleBase" id="RU367022"/>
    </source>
</evidence>
<organism evidence="5 6">
    <name type="scientific">Brachionus plicatilis</name>
    <name type="common">Marine rotifer</name>
    <name type="synonym">Brachionus muelleri</name>
    <dbReference type="NCBI Taxonomy" id="10195"/>
    <lineage>
        <taxon>Eukaryota</taxon>
        <taxon>Metazoa</taxon>
        <taxon>Spiralia</taxon>
        <taxon>Gnathifera</taxon>
        <taxon>Rotifera</taxon>
        <taxon>Eurotatoria</taxon>
        <taxon>Monogononta</taxon>
        <taxon>Pseudotrocha</taxon>
        <taxon>Ploima</taxon>
        <taxon>Brachionidae</taxon>
        <taxon>Brachionus</taxon>
    </lineage>
</organism>
<protein>
    <recommendedName>
        <fullName evidence="4">Copper transport protein</fullName>
    </recommendedName>
</protein>
<evidence type="ECO:0000256" key="2">
    <source>
        <dbReference type="ARBA" id="ARBA00022989"/>
    </source>
</evidence>
<comment type="subcellular location">
    <subcellularLocation>
        <location evidence="4">Membrane</location>
        <topology evidence="4">Multi-pass membrane protein</topology>
    </subcellularLocation>
</comment>
<dbReference type="EMBL" id="REGN01003363">
    <property type="protein sequence ID" value="RNA23000.1"/>
    <property type="molecule type" value="Genomic_DNA"/>
</dbReference>
<keyword evidence="3 4" id="KW-0472">Membrane</keyword>
<feature type="transmembrane region" description="Helical" evidence="4">
    <location>
        <begin position="20"/>
        <end position="44"/>
    </location>
</feature>
<keyword evidence="2 4" id="KW-1133">Transmembrane helix</keyword>
<keyword evidence="6" id="KW-1185">Reference proteome</keyword>
<dbReference type="GO" id="GO:0005375">
    <property type="term" value="F:copper ion transmembrane transporter activity"/>
    <property type="evidence" value="ECO:0007669"/>
    <property type="project" value="UniProtKB-UniRule"/>
</dbReference>
<comment type="caution">
    <text evidence="5">The sequence shown here is derived from an EMBL/GenBank/DDBJ whole genome shotgun (WGS) entry which is preliminary data.</text>
</comment>
<keyword evidence="1 4" id="KW-0812">Transmembrane</keyword>
<evidence type="ECO:0000313" key="6">
    <source>
        <dbReference type="Proteomes" id="UP000276133"/>
    </source>
</evidence>
<dbReference type="AlphaFoldDB" id="A0A3M7RHX2"/>
<accession>A0A3M7RHX2</accession>
<feature type="non-terminal residue" evidence="5">
    <location>
        <position position="145"/>
    </location>
</feature>
<dbReference type="GO" id="GO:0016020">
    <property type="term" value="C:membrane"/>
    <property type="evidence" value="ECO:0007669"/>
    <property type="project" value="UniProtKB-SubCell"/>
</dbReference>
<keyword evidence="4" id="KW-0406">Ion transport</keyword>
<gene>
    <name evidence="5" type="ORF">BpHYR1_014997</name>
</gene>
<name>A0A3M7RHX2_BRAPC</name>
<evidence type="ECO:0000313" key="5">
    <source>
        <dbReference type="EMBL" id="RNA23000.1"/>
    </source>
</evidence>
<evidence type="ECO:0000256" key="3">
    <source>
        <dbReference type="ARBA" id="ARBA00023136"/>
    </source>
</evidence>
<dbReference type="Pfam" id="PF04145">
    <property type="entry name" value="Ctr"/>
    <property type="match status" value="1"/>
</dbReference>
<dbReference type="Proteomes" id="UP000276133">
    <property type="component" value="Unassembled WGS sequence"/>
</dbReference>
<proteinExistence type="inferred from homology"/>
<dbReference type="InterPro" id="IPR007274">
    <property type="entry name" value="Cop_transporter"/>
</dbReference>
<keyword evidence="4" id="KW-0187">Copper transport</keyword>
<sequence>MNNQFSFEYEVSLLGVQVTTLAMFIPICILLFIIAVFSEFLSFFQYCMANVVKEESFLGPKKYNSGDNSVELGSISSADSTENLIGHAANQVEEPVLVNHEANFDLIKYHPFDYDSKLVFQIEQFRASRIPFMLKCLYKINQFLA</sequence>
<keyword evidence="4" id="KW-0813">Transport</keyword>
<comment type="similarity">
    <text evidence="4">Belongs to the copper transporter (Ctr) (TC 1.A.56) family. SLC31A subfamily.</text>
</comment>
<evidence type="ECO:0000256" key="1">
    <source>
        <dbReference type="ARBA" id="ARBA00022692"/>
    </source>
</evidence>
<keyword evidence="4" id="KW-0186">Copper</keyword>